<accession>A0A060CRV9</accession>
<feature type="non-terminal residue" evidence="1">
    <location>
        <position position="151"/>
    </location>
</feature>
<dbReference type="EMBL" id="KF128629">
    <property type="protein sequence ID" value="AIA95995.1"/>
    <property type="molecule type" value="Genomic_DNA"/>
</dbReference>
<evidence type="ECO:0000313" key="1">
    <source>
        <dbReference type="EMBL" id="AIA95995.1"/>
    </source>
</evidence>
<dbReference type="PANTHER" id="PTHR48098:SF6">
    <property type="entry name" value="FERRI-BACILLIBACTIN ESTERASE BESA"/>
    <property type="match status" value="1"/>
</dbReference>
<dbReference type="InterPro" id="IPR000801">
    <property type="entry name" value="Esterase-like"/>
</dbReference>
<dbReference type="Gene3D" id="3.40.50.1820">
    <property type="entry name" value="alpha/beta hydrolase"/>
    <property type="match status" value="1"/>
</dbReference>
<sequence length="151" mass="16858">MGDLYYTPAFPMPHLQDTRTISLLLPPSYYTSNRRYPVLYMHDGQNLFDNALAYAGVEWQVDETMARLAEEGIEVIVVGIDHAGEGRIGEYNPFGTGKGDLYLDWLFGMLKPSIDETFRTLPQREHTFVGGSSMGGLISLHALFTRPALVG</sequence>
<protein>
    <submittedName>
        <fullName evidence="1">Esterase</fullName>
    </submittedName>
</protein>
<reference evidence="1" key="1">
    <citation type="journal article" date="2013" name="Environ. Microbiol.">
        <title>Seasonally variable intestinal metagenomes of the red palm weevil (Rhynchophorus ferrugineus).</title>
        <authorList>
            <person name="Jia S."/>
            <person name="Zhang X."/>
            <person name="Zhang G."/>
            <person name="Yin A."/>
            <person name="Zhang S."/>
            <person name="Li F."/>
            <person name="Wang L."/>
            <person name="Zhao D."/>
            <person name="Yun Q."/>
            <person name="Tala"/>
            <person name="Wang J."/>
            <person name="Sun G."/>
            <person name="Baabdullah M."/>
            <person name="Yu X."/>
            <person name="Hu S."/>
            <person name="Al-Mssallem I.S."/>
            <person name="Yu J."/>
        </authorList>
    </citation>
    <scope>NUCLEOTIDE SEQUENCE</scope>
</reference>
<dbReference type="PANTHER" id="PTHR48098">
    <property type="entry name" value="ENTEROCHELIN ESTERASE-RELATED"/>
    <property type="match status" value="1"/>
</dbReference>
<dbReference type="SUPFAM" id="SSF53474">
    <property type="entry name" value="alpha/beta-Hydrolases"/>
    <property type="match status" value="1"/>
</dbReference>
<name>A0A060CRV9_9DEIN</name>
<dbReference type="Pfam" id="PF00756">
    <property type="entry name" value="Esterase"/>
    <property type="match status" value="1"/>
</dbReference>
<proteinExistence type="predicted"/>
<dbReference type="InterPro" id="IPR029058">
    <property type="entry name" value="AB_hydrolase_fold"/>
</dbReference>
<organism evidence="1">
    <name type="scientific">uncultured Meiothermus sp</name>
    <dbReference type="NCBI Taxonomy" id="157471"/>
    <lineage>
        <taxon>Bacteria</taxon>
        <taxon>Thermotogati</taxon>
        <taxon>Deinococcota</taxon>
        <taxon>Deinococci</taxon>
        <taxon>Thermales</taxon>
        <taxon>Thermaceae</taxon>
        <taxon>Meiothermus</taxon>
        <taxon>environmental samples</taxon>
    </lineage>
</organism>
<dbReference type="InterPro" id="IPR050583">
    <property type="entry name" value="Mycobacterial_A85_antigen"/>
</dbReference>
<dbReference type="AlphaFoldDB" id="A0A060CRV9"/>